<dbReference type="InterPro" id="IPR011006">
    <property type="entry name" value="CheY-like_superfamily"/>
</dbReference>
<evidence type="ECO:0000259" key="2">
    <source>
        <dbReference type="PROSITE" id="PS50110"/>
    </source>
</evidence>
<dbReference type="Pfam" id="PF00072">
    <property type="entry name" value="Response_reg"/>
    <property type="match status" value="1"/>
</dbReference>
<comment type="caution">
    <text evidence="3">The sequence shown here is derived from an EMBL/GenBank/DDBJ whole genome shotgun (WGS) entry which is preliminary data.</text>
</comment>
<evidence type="ECO:0000313" key="4">
    <source>
        <dbReference type="Proteomes" id="UP000214720"/>
    </source>
</evidence>
<organism evidence="3 4">
    <name type="scientific">Caballeronia sordidicola</name>
    <name type="common">Burkholderia sordidicola</name>
    <dbReference type="NCBI Taxonomy" id="196367"/>
    <lineage>
        <taxon>Bacteria</taxon>
        <taxon>Pseudomonadati</taxon>
        <taxon>Pseudomonadota</taxon>
        <taxon>Betaproteobacteria</taxon>
        <taxon>Burkholderiales</taxon>
        <taxon>Burkholderiaceae</taxon>
        <taxon>Caballeronia</taxon>
    </lineage>
</organism>
<reference evidence="4" key="1">
    <citation type="submission" date="2017-01" db="EMBL/GenBank/DDBJ databases">
        <title>Genome Analysis of Deinococcus marmoris KOPRI26562.</title>
        <authorList>
            <person name="Kim J.H."/>
            <person name="Oh H.-M."/>
        </authorList>
    </citation>
    <scope>NUCLEOTIDE SEQUENCE [LARGE SCALE GENOMIC DNA]</scope>
    <source>
        <strain evidence="4">PAMC 26633</strain>
    </source>
</reference>
<evidence type="ECO:0000256" key="1">
    <source>
        <dbReference type="PROSITE-ProRule" id="PRU00169"/>
    </source>
</evidence>
<gene>
    <name evidence="3" type="ORF">BSU04_10230</name>
</gene>
<evidence type="ECO:0000313" key="3">
    <source>
        <dbReference type="EMBL" id="OXC78771.1"/>
    </source>
</evidence>
<feature type="domain" description="Response regulatory" evidence="2">
    <location>
        <begin position="6"/>
        <end position="122"/>
    </location>
</feature>
<protein>
    <submittedName>
        <fullName evidence="3">Regulatory protein, LuxR:Response regulator receiver</fullName>
    </submittedName>
</protein>
<sequence length="135" mass="14526">MRAMLKIFLVDDSGLVRRRLSALIGALAGVVIVGESEEADTALGCIRMTHTDLVIVDPHLAGGNGMEIVESLARATPPLLTMVLTNHSGPAFRAACQRAGARYFFDKTGEYELARDTIVRLANEHRPAPTPCEPA</sequence>
<dbReference type="PANTHER" id="PTHR45566">
    <property type="entry name" value="HTH-TYPE TRANSCRIPTIONAL REGULATOR YHJB-RELATED"/>
    <property type="match status" value="1"/>
</dbReference>
<keyword evidence="1" id="KW-0597">Phosphoprotein</keyword>
<dbReference type="PANTHER" id="PTHR45566:SF2">
    <property type="entry name" value="NARL SUBFAMILY"/>
    <property type="match status" value="1"/>
</dbReference>
<dbReference type="PROSITE" id="PS50110">
    <property type="entry name" value="RESPONSE_REGULATORY"/>
    <property type="match status" value="1"/>
</dbReference>
<dbReference type="InterPro" id="IPR001789">
    <property type="entry name" value="Sig_transdc_resp-reg_receiver"/>
</dbReference>
<dbReference type="InterPro" id="IPR051015">
    <property type="entry name" value="EvgA-like"/>
</dbReference>
<dbReference type="SMART" id="SM00448">
    <property type="entry name" value="REC"/>
    <property type="match status" value="1"/>
</dbReference>
<feature type="modified residue" description="4-aspartylphosphate" evidence="1">
    <location>
        <position position="57"/>
    </location>
</feature>
<proteinExistence type="predicted"/>
<dbReference type="GO" id="GO:0000160">
    <property type="term" value="P:phosphorelay signal transduction system"/>
    <property type="evidence" value="ECO:0007669"/>
    <property type="project" value="InterPro"/>
</dbReference>
<dbReference type="AlphaFoldDB" id="A0A226X5R9"/>
<accession>A0A226X5R9</accession>
<name>A0A226X5R9_CABSO</name>
<dbReference type="Proteomes" id="UP000214720">
    <property type="component" value="Unassembled WGS sequence"/>
</dbReference>
<dbReference type="EMBL" id="MTHB01000052">
    <property type="protein sequence ID" value="OXC78771.1"/>
    <property type="molecule type" value="Genomic_DNA"/>
</dbReference>
<dbReference type="Gene3D" id="3.40.50.2300">
    <property type="match status" value="1"/>
</dbReference>
<dbReference type="SUPFAM" id="SSF52172">
    <property type="entry name" value="CheY-like"/>
    <property type="match status" value="1"/>
</dbReference>